<evidence type="ECO:0000313" key="7">
    <source>
        <dbReference type="Proteomes" id="UP001501414"/>
    </source>
</evidence>
<dbReference type="PIRSF" id="PIRSF002741">
    <property type="entry name" value="MppA"/>
    <property type="match status" value="1"/>
</dbReference>
<evidence type="ECO:0000259" key="5">
    <source>
        <dbReference type="Pfam" id="PF00496"/>
    </source>
</evidence>
<evidence type="ECO:0000256" key="2">
    <source>
        <dbReference type="ARBA" id="ARBA00005695"/>
    </source>
</evidence>
<reference evidence="6 7" key="1">
    <citation type="journal article" date="2019" name="Int. J. Syst. Evol. Microbiol.">
        <title>The Global Catalogue of Microorganisms (GCM) 10K type strain sequencing project: providing services to taxonomists for standard genome sequencing and annotation.</title>
        <authorList>
            <consortium name="The Broad Institute Genomics Platform"/>
            <consortium name="The Broad Institute Genome Sequencing Center for Infectious Disease"/>
            <person name="Wu L."/>
            <person name="Ma J."/>
        </authorList>
    </citation>
    <scope>NUCLEOTIDE SEQUENCE [LARGE SCALE GENOMIC DNA]</scope>
    <source>
        <strain evidence="6 7">JCM 11896</strain>
    </source>
</reference>
<dbReference type="InterPro" id="IPR000914">
    <property type="entry name" value="SBP_5_dom"/>
</dbReference>
<evidence type="ECO:0000313" key="6">
    <source>
        <dbReference type="EMBL" id="GAA1386764.1"/>
    </source>
</evidence>
<dbReference type="PANTHER" id="PTHR30290:SF10">
    <property type="entry name" value="PERIPLASMIC OLIGOPEPTIDE-BINDING PROTEIN-RELATED"/>
    <property type="match status" value="1"/>
</dbReference>
<proteinExistence type="inferred from homology"/>
<protein>
    <submittedName>
        <fullName evidence="6">ABC transporter substrate-binding protein</fullName>
    </submittedName>
</protein>
<keyword evidence="7" id="KW-1185">Reference proteome</keyword>
<dbReference type="EMBL" id="BAAAJK010000007">
    <property type="protein sequence ID" value="GAA1386764.1"/>
    <property type="molecule type" value="Genomic_DNA"/>
</dbReference>
<dbReference type="InterPro" id="IPR006311">
    <property type="entry name" value="TAT_signal"/>
</dbReference>
<keyword evidence="4" id="KW-0732">Signal</keyword>
<sequence>MRIDELARRTALSRRALLLGAAGLAGAVALGGCGSSTEPAAPDAGPPRPGGRLRVALAGQSPSADVLDPHVAGSAAAGAIAKNVWDRLVAYENDLTLRYRLAESLEPNADGSEWRITLRSGVRFSDGSPLTSRDVLYSIERMLDPAKPSSADLSMVDLSRTRADGDLAVQVALSEPLADLGSVLAGWYVYVVKEGSDTFDASSLPVGTGPFVLREWAPGERALLVRNPEYWDGVAHLDEVEILQIAEPEARVNALRSGEVDMIDQTPPLHARTLADDGTFRLVEPRLGTMAALQMRADTPPFDDVRVRQALRLAVDRQAMADTVYLGFAEVGNDLYGLGAPFYASDIPQRPHDPAGARELLRQAGQENLTVTLTTADSSPGQLDSATLFAEQARESGITVNLETVPADNYAAQVSGQRPLTHNNWWNYSLDYFYGQTTVSDAPGNAGWRDPEWDATFMAARGTLDVDERAALYTELQQTLFDTGGLIVHNFVKQPAGIAPSVQGVPEFVLGNDDWASYRGVWLSA</sequence>
<name>A0ABN1XPD4_9PSEU</name>
<dbReference type="InterPro" id="IPR030678">
    <property type="entry name" value="Peptide/Ni-bd"/>
</dbReference>
<dbReference type="SUPFAM" id="SSF53850">
    <property type="entry name" value="Periplasmic binding protein-like II"/>
    <property type="match status" value="1"/>
</dbReference>
<dbReference type="PROSITE" id="PS51257">
    <property type="entry name" value="PROKAR_LIPOPROTEIN"/>
    <property type="match status" value="1"/>
</dbReference>
<accession>A0ABN1XPD4</accession>
<evidence type="ECO:0000256" key="3">
    <source>
        <dbReference type="ARBA" id="ARBA00022448"/>
    </source>
</evidence>
<gene>
    <name evidence="6" type="ORF">GCM10009613_21260</name>
</gene>
<comment type="similarity">
    <text evidence="2">Belongs to the bacterial solute-binding protein 5 family.</text>
</comment>
<dbReference type="Proteomes" id="UP001501414">
    <property type="component" value="Unassembled WGS sequence"/>
</dbReference>
<comment type="subcellular location">
    <subcellularLocation>
        <location evidence="1">Cell envelope</location>
    </subcellularLocation>
</comment>
<organism evidence="6 7">
    <name type="scientific">Pseudonocardia kongjuensis</name>
    <dbReference type="NCBI Taxonomy" id="102227"/>
    <lineage>
        <taxon>Bacteria</taxon>
        <taxon>Bacillati</taxon>
        <taxon>Actinomycetota</taxon>
        <taxon>Actinomycetes</taxon>
        <taxon>Pseudonocardiales</taxon>
        <taxon>Pseudonocardiaceae</taxon>
        <taxon>Pseudonocardia</taxon>
    </lineage>
</organism>
<keyword evidence="3" id="KW-0813">Transport</keyword>
<dbReference type="PROSITE" id="PS51318">
    <property type="entry name" value="TAT"/>
    <property type="match status" value="1"/>
</dbReference>
<feature type="domain" description="Solute-binding protein family 5" evidence="5">
    <location>
        <begin position="98"/>
        <end position="431"/>
    </location>
</feature>
<dbReference type="Gene3D" id="3.10.105.10">
    <property type="entry name" value="Dipeptide-binding Protein, Domain 3"/>
    <property type="match status" value="1"/>
</dbReference>
<dbReference type="InterPro" id="IPR039424">
    <property type="entry name" value="SBP_5"/>
</dbReference>
<dbReference type="PANTHER" id="PTHR30290">
    <property type="entry name" value="PERIPLASMIC BINDING COMPONENT OF ABC TRANSPORTER"/>
    <property type="match status" value="1"/>
</dbReference>
<evidence type="ECO:0000256" key="4">
    <source>
        <dbReference type="ARBA" id="ARBA00022729"/>
    </source>
</evidence>
<comment type="caution">
    <text evidence="6">The sequence shown here is derived from an EMBL/GenBank/DDBJ whole genome shotgun (WGS) entry which is preliminary data.</text>
</comment>
<dbReference type="Gene3D" id="3.40.190.10">
    <property type="entry name" value="Periplasmic binding protein-like II"/>
    <property type="match status" value="1"/>
</dbReference>
<dbReference type="RefSeq" id="WP_344020991.1">
    <property type="nucleotide sequence ID" value="NZ_BAAAJK010000007.1"/>
</dbReference>
<dbReference type="CDD" id="cd08503">
    <property type="entry name" value="PBP2_NikA_DppA_OppA_like_17"/>
    <property type="match status" value="1"/>
</dbReference>
<dbReference type="Pfam" id="PF00496">
    <property type="entry name" value="SBP_bac_5"/>
    <property type="match status" value="1"/>
</dbReference>
<evidence type="ECO:0000256" key="1">
    <source>
        <dbReference type="ARBA" id="ARBA00004196"/>
    </source>
</evidence>